<reference evidence="2 3" key="1">
    <citation type="journal article" date="2010" name="Nature">
        <title>The Ectocarpus genome and the independent evolution of multicellularity in brown algae.</title>
        <authorList>
            <person name="Cock J.M."/>
            <person name="Sterck L."/>
            <person name="Rouze P."/>
            <person name="Scornet D."/>
            <person name="Allen A.E."/>
            <person name="Amoutzias G."/>
            <person name="Anthouard V."/>
            <person name="Artiguenave F."/>
            <person name="Aury J.M."/>
            <person name="Badger J.H."/>
            <person name="Beszteri B."/>
            <person name="Billiau K."/>
            <person name="Bonnet E."/>
            <person name="Bothwell J.H."/>
            <person name="Bowler C."/>
            <person name="Boyen C."/>
            <person name="Brownlee C."/>
            <person name="Carrano C.J."/>
            <person name="Charrier B."/>
            <person name="Cho G.Y."/>
            <person name="Coelho S.M."/>
            <person name="Collen J."/>
            <person name="Corre E."/>
            <person name="Da Silva C."/>
            <person name="Delage L."/>
            <person name="Delaroque N."/>
            <person name="Dittami S.M."/>
            <person name="Doulbeau S."/>
            <person name="Elias M."/>
            <person name="Farnham G."/>
            <person name="Gachon C.M."/>
            <person name="Gschloessl B."/>
            <person name="Heesch S."/>
            <person name="Jabbari K."/>
            <person name="Jubin C."/>
            <person name="Kawai H."/>
            <person name="Kimura K."/>
            <person name="Kloareg B."/>
            <person name="Kupper F.C."/>
            <person name="Lang D."/>
            <person name="Le Bail A."/>
            <person name="Leblanc C."/>
            <person name="Lerouge P."/>
            <person name="Lohr M."/>
            <person name="Lopez P.J."/>
            <person name="Martens C."/>
            <person name="Maumus F."/>
            <person name="Michel G."/>
            <person name="Miranda-Saavedra D."/>
            <person name="Morales J."/>
            <person name="Moreau H."/>
            <person name="Motomura T."/>
            <person name="Nagasato C."/>
            <person name="Napoli C.A."/>
            <person name="Nelson D.R."/>
            <person name="Nyvall-Collen P."/>
            <person name="Peters A.F."/>
            <person name="Pommier C."/>
            <person name="Potin P."/>
            <person name="Poulain J."/>
            <person name="Quesneville H."/>
            <person name="Read B."/>
            <person name="Rensing S.A."/>
            <person name="Ritter A."/>
            <person name="Rousvoal S."/>
            <person name="Samanta M."/>
            <person name="Samson G."/>
            <person name="Schroeder D.C."/>
            <person name="Segurens B."/>
            <person name="Strittmatter M."/>
            <person name="Tonon T."/>
            <person name="Tregear J.W."/>
            <person name="Valentin K."/>
            <person name="von Dassow P."/>
            <person name="Yamagishi T."/>
            <person name="Van de Peer Y."/>
            <person name="Wincker P."/>
        </authorList>
    </citation>
    <scope>NUCLEOTIDE SEQUENCE [LARGE SCALE GENOMIC DNA]</scope>
    <source>
        <strain evidence="3">Ec32 / CCAP1310/4</strain>
    </source>
</reference>
<dbReference type="Proteomes" id="UP000002630">
    <property type="component" value="Linkage Group LG08"/>
</dbReference>
<evidence type="ECO:0000313" key="3">
    <source>
        <dbReference type="Proteomes" id="UP000002630"/>
    </source>
</evidence>
<protein>
    <submittedName>
        <fullName evidence="2">Uncharacterized protein</fullName>
    </submittedName>
</protein>
<keyword evidence="1" id="KW-1133">Transmembrane helix</keyword>
<evidence type="ECO:0000313" key="2">
    <source>
        <dbReference type="EMBL" id="CBJ28885.1"/>
    </source>
</evidence>
<feature type="transmembrane region" description="Helical" evidence="1">
    <location>
        <begin position="128"/>
        <end position="145"/>
    </location>
</feature>
<dbReference type="AlphaFoldDB" id="D7FIR8"/>
<sequence length="240" mass="27563">MEAEGEVWEPLSTPDFWVLGFVATFQAVALLVCAHLLRWRKWPPYVTKNVDVVIISTFSGVLWNVSMIISSGYIRREAGDILAACDFERFLSWSTLCVHTVSFFIRVYRTWRILIKHDDKMWHTGHQILFMSSLSLIPVVATWAVPHTGYFDEAANTCSTTTFSAIVVLGMDALGFLAICYLWFVCARQLKWVRKQFNEYETMKRTLLYMTVTLASYGVIVVYLLADDLVLGRRVSIFCE</sequence>
<feature type="transmembrane region" description="Helical" evidence="1">
    <location>
        <begin position="165"/>
        <end position="186"/>
    </location>
</feature>
<dbReference type="EMBL" id="FN647892">
    <property type="protein sequence ID" value="CBJ28885.1"/>
    <property type="molecule type" value="Genomic_DNA"/>
</dbReference>
<proteinExistence type="predicted"/>
<feature type="transmembrane region" description="Helical" evidence="1">
    <location>
        <begin position="16"/>
        <end position="37"/>
    </location>
</feature>
<accession>D7FIR8</accession>
<feature type="transmembrane region" description="Helical" evidence="1">
    <location>
        <begin position="49"/>
        <end position="70"/>
    </location>
</feature>
<keyword evidence="1" id="KW-0472">Membrane</keyword>
<dbReference type="EMBL" id="FN649733">
    <property type="protein sequence ID" value="CBJ28885.1"/>
    <property type="molecule type" value="Genomic_DNA"/>
</dbReference>
<gene>
    <name evidence="2" type="ORF">Esi_0123_0020</name>
</gene>
<keyword evidence="1" id="KW-0812">Transmembrane</keyword>
<name>D7FIR8_ECTSI</name>
<dbReference type="InParanoid" id="D7FIR8"/>
<evidence type="ECO:0000256" key="1">
    <source>
        <dbReference type="SAM" id="Phobius"/>
    </source>
</evidence>
<keyword evidence="3" id="KW-1185">Reference proteome</keyword>
<feature type="transmembrane region" description="Helical" evidence="1">
    <location>
        <begin position="207"/>
        <end position="226"/>
    </location>
</feature>
<feature type="transmembrane region" description="Helical" evidence="1">
    <location>
        <begin position="90"/>
        <end position="108"/>
    </location>
</feature>
<organism evidence="2 3">
    <name type="scientific">Ectocarpus siliculosus</name>
    <name type="common">Brown alga</name>
    <name type="synonym">Conferva siliculosa</name>
    <dbReference type="NCBI Taxonomy" id="2880"/>
    <lineage>
        <taxon>Eukaryota</taxon>
        <taxon>Sar</taxon>
        <taxon>Stramenopiles</taxon>
        <taxon>Ochrophyta</taxon>
        <taxon>PX clade</taxon>
        <taxon>Phaeophyceae</taxon>
        <taxon>Ectocarpales</taxon>
        <taxon>Ectocarpaceae</taxon>
        <taxon>Ectocarpus</taxon>
    </lineage>
</organism>